<keyword evidence="6 13" id="KW-0732">Signal</keyword>
<evidence type="ECO:0000256" key="9">
    <source>
        <dbReference type="ARBA" id="ARBA00023295"/>
    </source>
</evidence>
<dbReference type="InterPro" id="IPR013780">
    <property type="entry name" value="Glyco_hydro_b"/>
</dbReference>
<dbReference type="GO" id="GO:0016139">
    <property type="term" value="P:glycoside catabolic process"/>
    <property type="evidence" value="ECO:0007669"/>
    <property type="project" value="TreeGrafter"/>
</dbReference>
<evidence type="ECO:0000256" key="1">
    <source>
        <dbReference type="ARBA" id="ARBA00000321"/>
    </source>
</evidence>
<dbReference type="InterPro" id="IPR016286">
    <property type="entry name" value="FUC_metazoa-typ"/>
</dbReference>
<keyword evidence="7" id="KW-0378">Hydrolase</keyword>
<keyword evidence="17" id="KW-1185">Reference proteome</keyword>
<evidence type="ECO:0000313" key="16">
    <source>
        <dbReference type="EMBL" id="KYN04248.1"/>
    </source>
</evidence>
<dbReference type="Gene3D" id="2.60.40.1180">
    <property type="entry name" value="Golgi alpha-mannosidase II"/>
    <property type="match status" value="2"/>
</dbReference>
<evidence type="ECO:0000259" key="15">
    <source>
        <dbReference type="Pfam" id="PF16757"/>
    </source>
</evidence>
<name>A0A195CU92_9HYME</name>
<evidence type="ECO:0000256" key="2">
    <source>
        <dbReference type="ARBA" id="ARBA00000419"/>
    </source>
</evidence>
<dbReference type="EC" id="3.2.1.51" evidence="5"/>
<dbReference type="Proteomes" id="UP000078542">
    <property type="component" value="Unassembled WGS sequence"/>
</dbReference>
<keyword evidence="8" id="KW-0325">Glycoprotein</keyword>
<dbReference type="PRINTS" id="PR00741">
    <property type="entry name" value="GLHYDRLASE29"/>
</dbReference>
<feature type="transmembrane region" description="Helical" evidence="12">
    <location>
        <begin position="813"/>
        <end position="829"/>
    </location>
</feature>
<comment type="similarity">
    <text evidence="4">Belongs to the glycosyl hydrolase 29 family.</text>
</comment>
<dbReference type="InterPro" id="IPR017853">
    <property type="entry name" value="GH"/>
</dbReference>
<dbReference type="GO" id="GO:0006004">
    <property type="term" value="P:fucose metabolic process"/>
    <property type="evidence" value="ECO:0007669"/>
    <property type="project" value="InterPro"/>
</dbReference>
<dbReference type="InterPro" id="IPR057739">
    <property type="entry name" value="Glyco_hydro_29_N"/>
</dbReference>
<feature type="domain" description="Glycoside hydrolase family 29 N-terminal" evidence="14">
    <location>
        <begin position="37"/>
        <end position="370"/>
    </location>
</feature>
<keyword evidence="9" id="KW-0326">Glycosidase</keyword>
<gene>
    <name evidence="16" type="ORF">ALC62_05014</name>
</gene>
<evidence type="ECO:0000256" key="13">
    <source>
        <dbReference type="SAM" id="SignalP"/>
    </source>
</evidence>
<dbReference type="PANTHER" id="PTHR10030">
    <property type="entry name" value="ALPHA-L-FUCOSIDASE"/>
    <property type="match status" value="1"/>
</dbReference>
<proteinExistence type="inferred from homology"/>
<dbReference type="AlphaFoldDB" id="A0A195CU92"/>
<dbReference type="SUPFAM" id="SSF51445">
    <property type="entry name" value="(Trans)glycosidases"/>
    <property type="match status" value="2"/>
</dbReference>
<dbReference type="GO" id="GO:0005764">
    <property type="term" value="C:lysosome"/>
    <property type="evidence" value="ECO:0007669"/>
    <property type="project" value="TreeGrafter"/>
</dbReference>
<dbReference type="Pfam" id="PF01120">
    <property type="entry name" value="Alpha_L_fucos"/>
    <property type="match status" value="2"/>
</dbReference>
<dbReference type="Pfam" id="PF16757">
    <property type="entry name" value="Fucosidase_C"/>
    <property type="match status" value="2"/>
</dbReference>
<feature type="domain" description="Glycoside hydrolase family 29 N-terminal" evidence="14">
    <location>
        <begin position="485"/>
        <end position="817"/>
    </location>
</feature>
<feature type="chain" id="PRO_5008270149" description="Putative alpha-L-fucosidase" evidence="13">
    <location>
        <begin position="22"/>
        <end position="943"/>
    </location>
</feature>
<evidence type="ECO:0000256" key="8">
    <source>
        <dbReference type="ARBA" id="ARBA00023180"/>
    </source>
</evidence>
<accession>A0A195CU92</accession>
<keyword evidence="12" id="KW-0812">Transmembrane</keyword>
<dbReference type="GO" id="GO:0004560">
    <property type="term" value="F:alpha-L-fucosidase activity"/>
    <property type="evidence" value="ECO:0007669"/>
    <property type="project" value="UniProtKB-EC"/>
</dbReference>
<feature type="signal peptide" evidence="13">
    <location>
        <begin position="1"/>
        <end position="21"/>
    </location>
</feature>
<feature type="domain" description="Alpha-L-fucosidase C-terminal" evidence="15">
    <location>
        <begin position="858"/>
        <end position="941"/>
    </location>
</feature>
<comment type="function">
    <text evidence="3">Alpha-L-fucosidase is responsible for hydrolyzing the alpha-1,6-linked fucose joined to the reducing-end N-acetylglucosamine of the carbohydrate moieties of glycoproteins.</text>
</comment>
<dbReference type="Gene3D" id="3.20.20.80">
    <property type="entry name" value="Glycosidases"/>
    <property type="match status" value="2"/>
</dbReference>
<evidence type="ECO:0000256" key="12">
    <source>
        <dbReference type="SAM" id="Phobius"/>
    </source>
</evidence>
<dbReference type="InterPro" id="IPR018526">
    <property type="entry name" value="Glyco_hydro_29_CS"/>
</dbReference>
<keyword evidence="12" id="KW-1133">Transmembrane helix</keyword>
<keyword evidence="12" id="KW-0472">Membrane</keyword>
<evidence type="ECO:0000256" key="5">
    <source>
        <dbReference type="ARBA" id="ARBA00012662"/>
    </source>
</evidence>
<evidence type="ECO:0000256" key="6">
    <source>
        <dbReference type="ARBA" id="ARBA00022729"/>
    </source>
</evidence>
<sequence length="943" mass="109138">MMLFVPILCTALILCASLSDAYINVISKRDENFVVPKTKYIPTWSSLDNRPLPSWYDDAKFGIFIHWGVFSVPSFSSEWFWNHWKGGLKTIVDFMKQRYPPNFTYQNFARDFTAEFFNASDWAELFQASGAKYIVLTSKHHEGYTLWPSKYSYSWNSMDVGPQKDLVGELAEAIRSKTDIKFGLYHSLFEWYNPLYVADKSNNFTTDKFVTQKVIPELHELIETYKPEIVWSDGEAEATDSYWKSKEFLAWLYNESPVRDTVVVNDRWGVNISCHHGGYYTCADRFNPGVLLSHKWENCMTIDKQSWGYRRNAVLSEYYTLTGLIKELIITVSCGGNLLMNVGPTKDGIITPIYEERLRGMGAWLAVNGEAIYNTKPWTVQNDTLSGSVWYTLSKNEKQLYASILEWPDDNILLLGSLKLSKSSQIYLLGYSSIISWKQSDNKLEISLPANAHRGESAWVLKITKAHYTVIVRTNEEENFVSTLTKEPKYVPTWPSLDSRPLPAWYDVAKFGIFIHWGVFSVPSFGSEWFWNNWKEETKITKYSDFMKQRYPPTFTYQDFARDFTAEFFNASEWAELFKASGAKYVVLTNKHHEGYTLWPSKYSFSWNSLDVGPQKDLIGELAEAIRNKTDIKFGLYHSLYEWYNPLYVTDKQNNFTTDRFVTHKIIPELHELIETYKPEVVWSDGDWEASDSYWKSKEFLAWLYNESPVKDTVVVNDRWGSNIPCHHGDFFTCTDRFNPGVLLPHKWENCMTIDKKSWGYRRNAVLSEYYTLTGLVKELIITVSCGGNLLMNVGPTKDGIITPIFEERLRGMGMYLLYLIIFFLLVYFNDTNKLIVLGAWLAVNGEAIYNTKPWTVQNDTLTGSVWYTLSKNEKQLYASILEWPDDNILLLGSLKLLKSSHLHLLGYSSTISWKQSDNKLVINLPTNAHRGEPAWVLKIEAF</sequence>
<protein>
    <recommendedName>
        <fullName evidence="10">Putative alpha-L-fucosidase</fullName>
        <ecNumber evidence="5">3.2.1.51</ecNumber>
    </recommendedName>
    <alternativeName>
        <fullName evidence="11">Alpha-L-fucoside fucohydrolase</fullName>
    </alternativeName>
</protein>
<evidence type="ECO:0000256" key="4">
    <source>
        <dbReference type="ARBA" id="ARBA00007951"/>
    </source>
</evidence>
<dbReference type="STRING" id="456900.A0A195CU92"/>
<dbReference type="EMBL" id="KQ977279">
    <property type="protein sequence ID" value="KYN04248.1"/>
    <property type="molecule type" value="Genomic_DNA"/>
</dbReference>
<evidence type="ECO:0000256" key="3">
    <source>
        <dbReference type="ARBA" id="ARBA00004071"/>
    </source>
</evidence>
<organism evidence="16 17">
    <name type="scientific">Cyphomyrmex costatus</name>
    <dbReference type="NCBI Taxonomy" id="456900"/>
    <lineage>
        <taxon>Eukaryota</taxon>
        <taxon>Metazoa</taxon>
        <taxon>Ecdysozoa</taxon>
        <taxon>Arthropoda</taxon>
        <taxon>Hexapoda</taxon>
        <taxon>Insecta</taxon>
        <taxon>Pterygota</taxon>
        <taxon>Neoptera</taxon>
        <taxon>Endopterygota</taxon>
        <taxon>Hymenoptera</taxon>
        <taxon>Apocrita</taxon>
        <taxon>Aculeata</taxon>
        <taxon>Formicoidea</taxon>
        <taxon>Formicidae</taxon>
        <taxon>Myrmicinae</taxon>
        <taxon>Cyphomyrmex</taxon>
    </lineage>
</organism>
<dbReference type="PROSITE" id="PS00385">
    <property type="entry name" value="ALPHA_L_FUCOSIDASE"/>
    <property type="match status" value="2"/>
</dbReference>
<feature type="domain" description="Alpha-L-fucosidase C-terminal" evidence="15">
    <location>
        <begin position="381"/>
        <end position="464"/>
    </location>
</feature>
<dbReference type="PANTHER" id="PTHR10030:SF37">
    <property type="entry name" value="ALPHA-L-FUCOSIDASE-RELATED"/>
    <property type="match status" value="1"/>
</dbReference>
<evidence type="ECO:0000313" key="17">
    <source>
        <dbReference type="Proteomes" id="UP000078542"/>
    </source>
</evidence>
<comment type="catalytic activity">
    <reaction evidence="2">
        <text>a neolactoside IV(2)-alpha-Fuc-nLc4Cer(d18:0) + H2O = a neolactoside nLc4Cer(d18:0) + L-fucose</text>
        <dbReference type="Rhea" id="RHEA:49308"/>
        <dbReference type="ChEBI" id="CHEBI:2181"/>
        <dbReference type="ChEBI" id="CHEBI:15377"/>
        <dbReference type="ChEBI" id="CHEBI:91119"/>
        <dbReference type="ChEBI" id="CHEBI:91121"/>
    </reaction>
    <physiologicalReaction direction="left-to-right" evidence="2">
        <dbReference type="Rhea" id="RHEA:49309"/>
    </physiologicalReaction>
</comment>
<dbReference type="SMART" id="SM00812">
    <property type="entry name" value="Alpha_L_fucos"/>
    <property type="match status" value="2"/>
</dbReference>
<dbReference type="InterPro" id="IPR000933">
    <property type="entry name" value="Glyco_hydro_29"/>
</dbReference>
<evidence type="ECO:0000256" key="11">
    <source>
        <dbReference type="ARBA" id="ARBA00081661"/>
    </source>
</evidence>
<dbReference type="FunFam" id="3.20.20.80:FF:000027">
    <property type="entry name" value="Alpha-L-fucosidase"/>
    <property type="match status" value="2"/>
</dbReference>
<reference evidence="16 17" key="1">
    <citation type="submission" date="2016-03" db="EMBL/GenBank/DDBJ databases">
        <title>Cyphomyrmex costatus WGS genome.</title>
        <authorList>
            <person name="Nygaard S."/>
            <person name="Hu H."/>
            <person name="Boomsma J."/>
            <person name="Zhang G."/>
        </authorList>
    </citation>
    <scope>NUCLEOTIDE SEQUENCE [LARGE SCALE GENOMIC DNA]</scope>
    <source>
        <strain evidence="16">MS0001</strain>
        <tissue evidence="16">Whole body</tissue>
    </source>
</reference>
<evidence type="ECO:0000256" key="7">
    <source>
        <dbReference type="ARBA" id="ARBA00022801"/>
    </source>
</evidence>
<evidence type="ECO:0000259" key="14">
    <source>
        <dbReference type="Pfam" id="PF01120"/>
    </source>
</evidence>
<comment type="catalytic activity">
    <reaction evidence="1">
        <text>a neolactoside IV(2)-alpha-Fuc-nLc4Cer(d18:1(4E)) + H2O = a neolactoside nLc4Cer(d18:1(4E)) + L-fucose</text>
        <dbReference type="Rhea" id="RHEA:48224"/>
        <dbReference type="ChEBI" id="CHEBI:2181"/>
        <dbReference type="ChEBI" id="CHEBI:15377"/>
        <dbReference type="ChEBI" id="CHEBI:17006"/>
        <dbReference type="ChEBI" id="CHEBI:28691"/>
    </reaction>
    <physiologicalReaction direction="left-to-right" evidence="1">
        <dbReference type="Rhea" id="RHEA:48225"/>
    </physiologicalReaction>
</comment>
<evidence type="ECO:0000256" key="10">
    <source>
        <dbReference type="ARBA" id="ARBA00074133"/>
    </source>
</evidence>
<dbReference type="InterPro" id="IPR031919">
    <property type="entry name" value="Fucosidase_C"/>
</dbReference>